<sequence length="291" mass="32220">MKQSDDNHIIPMTSFSAGKGREVRPDVYYYTNQIVNVIFIGHPNEGKWILIDAGMPKSGAAIIAAAEERFGKGTKPIAILLTHGHFDHVGSIVHLLEEWKDVPVYAHVEEFPFLTGELAYPEPDPGVEGGGLLAKISSIYPHEPIDIQEVLMLLPADGSVPDLPGWQWVHTPGHSPGHVSFFRESDRTLIAGDAFVTVQQDSFYKVLIQKEEVHGPPPYLTTDWRLARESVRRLNMLQPQLAITGHGTHMEDGELLSGLHKLAVEFDSVALPKYGKYVQEGDHEGSNSSIH</sequence>
<organism evidence="2 3">
    <name type="scientific">Flavobacterium album</name>
    <dbReference type="NCBI Taxonomy" id="2175091"/>
    <lineage>
        <taxon>Bacteria</taxon>
        <taxon>Pseudomonadati</taxon>
        <taxon>Bacteroidota</taxon>
        <taxon>Flavobacteriia</taxon>
        <taxon>Flavobacteriales</taxon>
        <taxon>Flavobacteriaceae</taxon>
        <taxon>Flavobacterium</taxon>
    </lineage>
</organism>
<dbReference type="Gene3D" id="3.60.15.10">
    <property type="entry name" value="Ribonuclease Z/Hydroxyacylglutathione hydrolase-like"/>
    <property type="match status" value="1"/>
</dbReference>
<evidence type="ECO:0000313" key="3">
    <source>
        <dbReference type="Proteomes" id="UP000244929"/>
    </source>
</evidence>
<dbReference type="GO" id="GO:0016787">
    <property type="term" value="F:hydrolase activity"/>
    <property type="evidence" value="ECO:0007669"/>
    <property type="project" value="UniProtKB-KW"/>
</dbReference>
<keyword evidence="2" id="KW-0378">Hydrolase</keyword>
<protein>
    <submittedName>
        <fullName evidence="2">MBL fold metallo-hydrolase</fullName>
    </submittedName>
</protein>
<dbReference type="SUPFAM" id="SSF56281">
    <property type="entry name" value="Metallo-hydrolase/oxidoreductase"/>
    <property type="match status" value="1"/>
</dbReference>
<dbReference type="Proteomes" id="UP000244929">
    <property type="component" value="Chromosome"/>
</dbReference>
<dbReference type="InterPro" id="IPR050855">
    <property type="entry name" value="NDM-1-like"/>
</dbReference>
<dbReference type="Pfam" id="PF00753">
    <property type="entry name" value="Lactamase_B"/>
    <property type="match status" value="1"/>
</dbReference>
<dbReference type="RefSeq" id="WP_108779285.1">
    <property type="nucleotide sequence ID" value="NZ_CP029186.1"/>
</dbReference>
<dbReference type="PANTHER" id="PTHR42951:SF17">
    <property type="entry name" value="METALLO-BETA-LACTAMASE DOMAIN-CONTAINING PROTEIN"/>
    <property type="match status" value="1"/>
</dbReference>
<proteinExistence type="predicted"/>
<dbReference type="InterPro" id="IPR001279">
    <property type="entry name" value="Metallo-B-lactamas"/>
</dbReference>
<accession>A0A2S1R1S4</accession>
<dbReference type="OrthoDB" id="9802248at2"/>
<dbReference type="InterPro" id="IPR036866">
    <property type="entry name" value="RibonucZ/Hydroxyglut_hydro"/>
</dbReference>
<dbReference type="SMART" id="SM00849">
    <property type="entry name" value="Lactamase_B"/>
    <property type="match status" value="1"/>
</dbReference>
<dbReference type="EMBL" id="CP029186">
    <property type="protein sequence ID" value="AWH86562.1"/>
    <property type="molecule type" value="Genomic_DNA"/>
</dbReference>
<evidence type="ECO:0000313" key="2">
    <source>
        <dbReference type="EMBL" id="AWH86562.1"/>
    </source>
</evidence>
<dbReference type="KEGG" id="falb:HYN59_16250"/>
<reference evidence="2 3" key="1">
    <citation type="submission" date="2018-04" db="EMBL/GenBank/DDBJ databases">
        <title>Genome sequencing of Flavobacterium sp. HYN0059.</title>
        <authorList>
            <person name="Yi H."/>
            <person name="Baek C."/>
        </authorList>
    </citation>
    <scope>NUCLEOTIDE SEQUENCE [LARGE SCALE GENOMIC DNA]</scope>
    <source>
        <strain evidence="2 3">HYN0059</strain>
    </source>
</reference>
<evidence type="ECO:0000259" key="1">
    <source>
        <dbReference type="SMART" id="SM00849"/>
    </source>
</evidence>
<keyword evidence="3" id="KW-1185">Reference proteome</keyword>
<name>A0A2S1R1S4_9FLAO</name>
<gene>
    <name evidence="2" type="ORF">HYN59_16250</name>
</gene>
<dbReference type="AlphaFoldDB" id="A0A2S1R1S4"/>
<feature type="domain" description="Metallo-beta-lactamase" evidence="1">
    <location>
        <begin position="34"/>
        <end position="246"/>
    </location>
</feature>
<dbReference type="PANTHER" id="PTHR42951">
    <property type="entry name" value="METALLO-BETA-LACTAMASE DOMAIN-CONTAINING"/>
    <property type="match status" value="1"/>
</dbReference>
<dbReference type="CDD" id="cd07721">
    <property type="entry name" value="yflN-like_MBL-fold"/>
    <property type="match status" value="1"/>
</dbReference>